<dbReference type="SMART" id="SM00756">
    <property type="entry name" value="VKc"/>
    <property type="match status" value="1"/>
</dbReference>
<keyword evidence="8" id="KW-1015">Disulfide bond</keyword>
<feature type="transmembrane region" description="Helical" evidence="10">
    <location>
        <begin position="12"/>
        <end position="31"/>
    </location>
</feature>
<keyword evidence="5 10" id="KW-1133">Transmembrane helix</keyword>
<keyword evidence="13" id="KW-1185">Reference proteome</keyword>
<evidence type="ECO:0000256" key="4">
    <source>
        <dbReference type="ARBA" id="ARBA00022719"/>
    </source>
</evidence>
<keyword evidence="9" id="KW-0676">Redox-active center</keyword>
<dbReference type="AlphaFoldDB" id="A0A7W4YHA8"/>
<evidence type="ECO:0000256" key="2">
    <source>
        <dbReference type="ARBA" id="ARBA00006214"/>
    </source>
</evidence>
<dbReference type="Proteomes" id="UP000545286">
    <property type="component" value="Unassembled WGS sequence"/>
</dbReference>
<dbReference type="EMBL" id="JACHWJ010000012">
    <property type="protein sequence ID" value="MBB2959613.1"/>
    <property type="molecule type" value="Genomic_DNA"/>
</dbReference>
<dbReference type="Gene3D" id="1.20.1440.130">
    <property type="entry name" value="VKOR domain"/>
    <property type="match status" value="1"/>
</dbReference>
<keyword evidence="3 10" id="KW-0812">Transmembrane</keyword>
<dbReference type="GO" id="GO:0016491">
    <property type="term" value="F:oxidoreductase activity"/>
    <property type="evidence" value="ECO:0007669"/>
    <property type="project" value="UniProtKB-KW"/>
</dbReference>
<comment type="caution">
    <text evidence="12">The sequence shown here is derived from an EMBL/GenBank/DDBJ whole genome shotgun (WGS) entry which is preliminary data.</text>
</comment>
<sequence length="197" mass="21038">MQPLHAREPFFGLFLVVTGIMGVAAALALSIEKVVQLQNPTVALSCDVSVLVQCSTNLESAQGAVFGFPNPFLGLIGFALVLAVGVAVWAVPHFASWFWAAFNVGVAGAFAFVVWLIGQSIYVLGTLCPWCLVVWLVTIPLFVFVTGRNARAGVFGSRMKRVAEAAWPWLTLTAFALLVAVGVLAQLRLDVIGSLTF</sequence>
<dbReference type="InterPro" id="IPR012932">
    <property type="entry name" value="VKOR"/>
</dbReference>
<feature type="domain" description="Vitamin K epoxide reductase" evidence="11">
    <location>
        <begin position="8"/>
        <end position="149"/>
    </location>
</feature>
<dbReference type="RefSeq" id="WP_183626996.1">
    <property type="nucleotide sequence ID" value="NZ_JACHWJ010000012.1"/>
</dbReference>
<dbReference type="InterPro" id="IPR038354">
    <property type="entry name" value="VKOR_sf"/>
</dbReference>
<name>A0A7W4YHA8_9MICO</name>
<keyword evidence="4" id="KW-0874">Quinone</keyword>
<feature type="transmembrane region" description="Helical" evidence="10">
    <location>
        <begin position="72"/>
        <end position="91"/>
    </location>
</feature>
<evidence type="ECO:0000256" key="8">
    <source>
        <dbReference type="ARBA" id="ARBA00023157"/>
    </source>
</evidence>
<evidence type="ECO:0000256" key="9">
    <source>
        <dbReference type="ARBA" id="ARBA00023284"/>
    </source>
</evidence>
<gene>
    <name evidence="12" type="ORF">FHX72_003782</name>
</gene>
<evidence type="ECO:0000313" key="12">
    <source>
        <dbReference type="EMBL" id="MBB2959613.1"/>
    </source>
</evidence>
<evidence type="ECO:0000256" key="6">
    <source>
        <dbReference type="ARBA" id="ARBA00023002"/>
    </source>
</evidence>
<dbReference type="Pfam" id="PF07884">
    <property type="entry name" value="VKOR"/>
    <property type="match status" value="1"/>
</dbReference>
<dbReference type="CDD" id="cd12922">
    <property type="entry name" value="VKOR_5"/>
    <property type="match status" value="1"/>
</dbReference>
<keyword evidence="6" id="KW-0560">Oxidoreductase</keyword>
<feature type="transmembrane region" description="Helical" evidence="10">
    <location>
        <begin position="98"/>
        <end position="117"/>
    </location>
</feature>
<feature type="transmembrane region" description="Helical" evidence="10">
    <location>
        <begin position="166"/>
        <end position="187"/>
    </location>
</feature>
<evidence type="ECO:0000256" key="7">
    <source>
        <dbReference type="ARBA" id="ARBA00023136"/>
    </source>
</evidence>
<reference evidence="12 13" key="1">
    <citation type="submission" date="2020-08" db="EMBL/GenBank/DDBJ databases">
        <title>Sequencing the genomes of 1000 actinobacteria strains.</title>
        <authorList>
            <person name="Klenk H.-P."/>
        </authorList>
    </citation>
    <scope>NUCLEOTIDE SEQUENCE [LARGE SCALE GENOMIC DNA]</scope>
    <source>
        <strain evidence="12 13">DSM 20419</strain>
    </source>
</reference>
<keyword evidence="7 10" id="KW-0472">Membrane</keyword>
<evidence type="ECO:0000256" key="1">
    <source>
        <dbReference type="ARBA" id="ARBA00004141"/>
    </source>
</evidence>
<dbReference type="GO" id="GO:0016020">
    <property type="term" value="C:membrane"/>
    <property type="evidence" value="ECO:0007669"/>
    <property type="project" value="UniProtKB-SubCell"/>
</dbReference>
<feature type="transmembrane region" description="Helical" evidence="10">
    <location>
        <begin position="123"/>
        <end position="145"/>
    </location>
</feature>
<evidence type="ECO:0000256" key="3">
    <source>
        <dbReference type="ARBA" id="ARBA00022692"/>
    </source>
</evidence>
<evidence type="ECO:0000256" key="5">
    <source>
        <dbReference type="ARBA" id="ARBA00022989"/>
    </source>
</evidence>
<organism evidence="12 13">
    <name type="scientific">Pseudoclavibacter helvolus</name>
    <dbReference type="NCBI Taxonomy" id="255205"/>
    <lineage>
        <taxon>Bacteria</taxon>
        <taxon>Bacillati</taxon>
        <taxon>Actinomycetota</taxon>
        <taxon>Actinomycetes</taxon>
        <taxon>Micrococcales</taxon>
        <taxon>Microbacteriaceae</taxon>
        <taxon>Pseudoclavibacter</taxon>
    </lineage>
</organism>
<protein>
    <submittedName>
        <fullName evidence="12">Putative membrane protein</fullName>
    </submittedName>
</protein>
<evidence type="ECO:0000259" key="11">
    <source>
        <dbReference type="SMART" id="SM00756"/>
    </source>
</evidence>
<evidence type="ECO:0000313" key="13">
    <source>
        <dbReference type="Proteomes" id="UP000545286"/>
    </source>
</evidence>
<comment type="subcellular location">
    <subcellularLocation>
        <location evidence="1">Membrane</location>
        <topology evidence="1">Multi-pass membrane protein</topology>
    </subcellularLocation>
</comment>
<proteinExistence type="inferred from homology"/>
<dbReference type="GO" id="GO:0048038">
    <property type="term" value="F:quinone binding"/>
    <property type="evidence" value="ECO:0007669"/>
    <property type="project" value="UniProtKB-KW"/>
</dbReference>
<accession>A0A7W4YHA8</accession>
<comment type="similarity">
    <text evidence="2">Belongs to the VKOR family.</text>
</comment>
<dbReference type="InterPro" id="IPR041714">
    <property type="entry name" value="VKOR_Actinobacteria"/>
</dbReference>
<evidence type="ECO:0000256" key="10">
    <source>
        <dbReference type="SAM" id="Phobius"/>
    </source>
</evidence>